<keyword evidence="4" id="KW-1185">Reference proteome</keyword>
<accession>A0ABR3WJL1</accession>
<dbReference type="PANTHER" id="PTHR10996">
    <property type="entry name" value="2-HYDROXYACID DEHYDROGENASE-RELATED"/>
    <property type="match status" value="1"/>
</dbReference>
<evidence type="ECO:0000259" key="2">
    <source>
        <dbReference type="Pfam" id="PF02826"/>
    </source>
</evidence>
<dbReference type="PROSITE" id="PS00670">
    <property type="entry name" value="D_2_HYDROXYACID_DH_2"/>
    <property type="match status" value="1"/>
</dbReference>
<dbReference type="InterPro" id="IPR029753">
    <property type="entry name" value="D-isomer_DH_CS"/>
</dbReference>
<protein>
    <recommendedName>
        <fullName evidence="2">D-isomer specific 2-hydroxyacid dehydrogenase NAD-binding domain-containing protein</fullName>
    </recommendedName>
</protein>
<name>A0ABR3WJL1_9PEZI</name>
<organism evidence="3 4">
    <name type="scientific">Phialemonium thermophilum</name>
    <dbReference type="NCBI Taxonomy" id="223376"/>
    <lineage>
        <taxon>Eukaryota</taxon>
        <taxon>Fungi</taxon>
        <taxon>Dikarya</taxon>
        <taxon>Ascomycota</taxon>
        <taxon>Pezizomycotina</taxon>
        <taxon>Sordariomycetes</taxon>
        <taxon>Sordariomycetidae</taxon>
        <taxon>Cephalothecales</taxon>
        <taxon>Cephalothecaceae</taxon>
        <taxon>Phialemonium</taxon>
    </lineage>
</organism>
<reference evidence="3 4" key="1">
    <citation type="journal article" date="2024" name="Commun. Biol.">
        <title>Comparative genomic analysis of thermophilic fungi reveals convergent evolutionary adaptations and gene losses.</title>
        <authorList>
            <person name="Steindorff A.S."/>
            <person name="Aguilar-Pontes M.V."/>
            <person name="Robinson A.J."/>
            <person name="Andreopoulos B."/>
            <person name="LaButti K."/>
            <person name="Kuo A."/>
            <person name="Mondo S."/>
            <person name="Riley R."/>
            <person name="Otillar R."/>
            <person name="Haridas S."/>
            <person name="Lipzen A."/>
            <person name="Grimwood J."/>
            <person name="Schmutz J."/>
            <person name="Clum A."/>
            <person name="Reid I.D."/>
            <person name="Moisan M.C."/>
            <person name="Butler G."/>
            <person name="Nguyen T.T.M."/>
            <person name="Dewar K."/>
            <person name="Conant G."/>
            <person name="Drula E."/>
            <person name="Henrissat B."/>
            <person name="Hansel C."/>
            <person name="Singer S."/>
            <person name="Hutchinson M.I."/>
            <person name="de Vries R.P."/>
            <person name="Natvig D.O."/>
            <person name="Powell A.J."/>
            <person name="Tsang A."/>
            <person name="Grigoriev I.V."/>
        </authorList>
    </citation>
    <scope>NUCLEOTIDE SEQUENCE [LARGE SCALE GENOMIC DNA]</scope>
    <source>
        <strain evidence="3 4">ATCC 24622</strain>
    </source>
</reference>
<evidence type="ECO:0000313" key="3">
    <source>
        <dbReference type="EMBL" id="KAL1863845.1"/>
    </source>
</evidence>
<dbReference type="Proteomes" id="UP001586593">
    <property type="component" value="Unassembled WGS sequence"/>
</dbReference>
<sequence length="174" mass="19161">MGGIGRNLARKAQAFGMRTRYHNRTRLDPALEKECDVEYVDLDTLLATSDVLSLNLPLNRHTRHIISTAEFAKMKEGIIIINTARGAVLDEEALVAALKSGRVASAGLDVFENEPAVHPELLANEDVLLVPHMGTWTVETLTSMEEWTIRNVQMALEQGKLLSIVPEQASMSLG</sequence>
<dbReference type="InterPro" id="IPR050223">
    <property type="entry name" value="D-isomer_2-hydroxyacid_DH"/>
</dbReference>
<evidence type="ECO:0000313" key="4">
    <source>
        <dbReference type="Proteomes" id="UP001586593"/>
    </source>
</evidence>
<gene>
    <name evidence="3" type="ORF">VTK73DRAFT_6345</name>
</gene>
<evidence type="ECO:0000256" key="1">
    <source>
        <dbReference type="ARBA" id="ARBA00023002"/>
    </source>
</evidence>
<dbReference type="PANTHER" id="PTHR10996:SF269">
    <property type="entry name" value="HYPOTHETICAL D-ISOMER SPECIFIC 2-HYDROXYACID DEHYDROGENASE (EUROFUNG)"/>
    <property type="match status" value="1"/>
</dbReference>
<comment type="caution">
    <text evidence="3">The sequence shown here is derived from an EMBL/GenBank/DDBJ whole genome shotgun (WGS) entry which is preliminary data.</text>
</comment>
<dbReference type="SUPFAM" id="SSF51735">
    <property type="entry name" value="NAD(P)-binding Rossmann-fold domains"/>
    <property type="match status" value="1"/>
</dbReference>
<dbReference type="Pfam" id="PF02826">
    <property type="entry name" value="2-Hacid_dh_C"/>
    <property type="match status" value="1"/>
</dbReference>
<dbReference type="InterPro" id="IPR006140">
    <property type="entry name" value="D-isomer_DH_NAD-bd"/>
</dbReference>
<dbReference type="InterPro" id="IPR036291">
    <property type="entry name" value="NAD(P)-bd_dom_sf"/>
</dbReference>
<dbReference type="Gene3D" id="3.40.50.720">
    <property type="entry name" value="NAD(P)-binding Rossmann-like Domain"/>
    <property type="match status" value="2"/>
</dbReference>
<proteinExistence type="predicted"/>
<feature type="domain" description="D-isomer specific 2-hydroxyacid dehydrogenase NAD-binding" evidence="2">
    <location>
        <begin position="1"/>
        <end position="134"/>
    </location>
</feature>
<dbReference type="EMBL" id="JAZHXJ010000358">
    <property type="protein sequence ID" value="KAL1863845.1"/>
    <property type="molecule type" value="Genomic_DNA"/>
</dbReference>
<keyword evidence="1" id="KW-0560">Oxidoreductase</keyword>
<dbReference type="PROSITE" id="PS00671">
    <property type="entry name" value="D_2_HYDROXYACID_DH_3"/>
    <property type="match status" value="1"/>
</dbReference>